<dbReference type="PANTHER" id="PTHR33066:SF2">
    <property type="entry name" value="FILAGGRIN-2-LIKE"/>
    <property type="match status" value="1"/>
</dbReference>
<dbReference type="Pfam" id="PF12335">
    <property type="entry name" value="SBF2"/>
    <property type="match status" value="1"/>
</dbReference>
<feature type="compositionally biased region" description="Basic and acidic residues" evidence="1">
    <location>
        <begin position="74"/>
        <end position="88"/>
    </location>
</feature>
<evidence type="ECO:0000313" key="3">
    <source>
        <dbReference type="EMBL" id="CAJ0968897.1"/>
    </source>
</evidence>
<accession>A0ABN9MQ54</accession>
<evidence type="ECO:0000259" key="2">
    <source>
        <dbReference type="SMART" id="SM00568"/>
    </source>
</evidence>
<organism evidence="3 4">
    <name type="scientific">Ranitomeya imitator</name>
    <name type="common">mimic poison frog</name>
    <dbReference type="NCBI Taxonomy" id="111125"/>
    <lineage>
        <taxon>Eukaryota</taxon>
        <taxon>Metazoa</taxon>
        <taxon>Chordata</taxon>
        <taxon>Craniata</taxon>
        <taxon>Vertebrata</taxon>
        <taxon>Euteleostomi</taxon>
        <taxon>Amphibia</taxon>
        <taxon>Batrachia</taxon>
        <taxon>Anura</taxon>
        <taxon>Neobatrachia</taxon>
        <taxon>Hyloidea</taxon>
        <taxon>Dendrobatidae</taxon>
        <taxon>Dendrobatinae</taxon>
        <taxon>Ranitomeya</taxon>
    </lineage>
</organism>
<proteinExistence type="predicted"/>
<evidence type="ECO:0000256" key="1">
    <source>
        <dbReference type="SAM" id="MobiDB-lite"/>
    </source>
</evidence>
<dbReference type="Proteomes" id="UP001176940">
    <property type="component" value="Unassembled WGS sequence"/>
</dbReference>
<protein>
    <recommendedName>
        <fullName evidence="2">GRAM domain-containing protein</fullName>
    </recommendedName>
</protein>
<sequence>MLPGESYGLRPGKGTLRLELNYVRFHAGGEYLFGPVLDDILVKAEGRKKGFPKVFNPTFRNTFRRRMPYRRPYSNRDWEPTEPRKKGSDFNTSSSSKRWLVNLKKSKLEPSTSQIFLGILLSSEDQLCFLPEEKKIIHKVKTQSTYEESTMWKQITSAVILYVKNPRKGARKTKGSIASWIRDAICLAYSAKGQIPPEGIKAHSTRAMASSWVEKADISIDGLLLVQWLLVNTNASLLLPIIALGIRTHQGKVVLRPSPSLVTKVVLYSHCYRGIFLLSSLSAPVHKTEWVLHNLDEADRLFSIEMQKHPYAMQTVSSSLTDTVATKCFEPEQATLLDLLHPAVLRALKGRAARQCLTQELNLHVQQNRAVLDHQQFDFIVRLMNCCLQDCTSLDEHFIAAALLPLVTAFCRKLSPGITQFAYSCVQEHLVWTNMQFWEAMFYGDVQNHIRALYVNSEENGSNLDEVEVEERSALELAAEQCRLWPTLIREKQLELIQKEESTVFSQAIHYANRMSYLLLPLDTSKNRLLRGGAGFADTESVTNSFITNSMAGSVAESADTESGFEDSEGSDVAHCVVRFITRFVDKVCTESGVTSDHLKGLHTMIPDIVQMHIETLDAVHRESKRLPPIQKPKLLRPALLVGEDFVMDGLRVYLLPDGREEASGGSLGGPPLLPAEGALFLTTYRCIFKGTPVDPLVSEQTVVRSFPIASLTKEKKVSVPAHHDQYVQEGLQLRSCTFQLLRVAFDEEVPSEISEGFRKQLHKLRYPQDVQGTFPFSVGLSLQHTAQPRTKDKNPSINTLHINDVFQGHLALSLSLGSFHSET</sequence>
<dbReference type="EMBL" id="CAUEEQ010079779">
    <property type="protein sequence ID" value="CAJ0968897.1"/>
    <property type="molecule type" value="Genomic_DNA"/>
</dbReference>
<keyword evidence="4" id="KW-1185">Reference proteome</keyword>
<comment type="caution">
    <text evidence="3">The sequence shown here is derived from an EMBL/GenBank/DDBJ whole genome shotgun (WGS) entry which is preliminary data.</text>
</comment>
<dbReference type="PANTHER" id="PTHR33066">
    <property type="entry name" value="INTEGRASE_SAM-LIKE_N DOMAIN-CONTAINING PROTEIN"/>
    <property type="match status" value="1"/>
</dbReference>
<feature type="region of interest" description="Disordered" evidence="1">
    <location>
        <begin position="71"/>
        <end position="94"/>
    </location>
</feature>
<gene>
    <name evidence="3" type="ORF">RIMI_LOCUS23508103</name>
</gene>
<dbReference type="Pfam" id="PF02893">
    <property type="entry name" value="GRAM"/>
    <property type="match status" value="1"/>
</dbReference>
<dbReference type="SMART" id="SM00568">
    <property type="entry name" value="GRAM"/>
    <property type="match status" value="1"/>
</dbReference>
<dbReference type="InterPro" id="IPR022096">
    <property type="entry name" value="SBF1/SBF2"/>
</dbReference>
<name>A0ABN9MQ54_9NEOB</name>
<reference evidence="3" key="1">
    <citation type="submission" date="2023-07" db="EMBL/GenBank/DDBJ databases">
        <authorList>
            <person name="Stuckert A."/>
        </authorList>
    </citation>
    <scope>NUCLEOTIDE SEQUENCE</scope>
</reference>
<evidence type="ECO:0000313" key="4">
    <source>
        <dbReference type="Proteomes" id="UP001176940"/>
    </source>
</evidence>
<dbReference type="InterPro" id="IPR004182">
    <property type="entry name" value="GRAM"/>
</dbReference>
<dbReference type="CDD" id="cd13340">
    <property type="entry name" value="PH-GRAM_MTMR5"/>
    <property type="match status" value="1"/>
</dbReference>
<dbReference type="SUPFAM" id="SSF50729">
    <property type="entry name" value="PH domain-like"/>
    <property type="match status" value="1"/>
</dbReference>
<feature type="domain" description="GRAM" evidence="2">
    <location>
        <begin position="633"/>
        <end position="719"/>
    </location>
</feature>